<dbReference type="HOGENOM" id="CLU_070028_0_0_2"/>
<evidence type="ECO:0000256" key="4">
    <source>
        <dbReference type="ARBA" id="ARBA00022801"/>
    </source>
</evidence>
<comment type="catalytic activity">
    <reaction evidence="6">
        <text>(2R)-O-phospho-3-sulfolactate + H2O = (2R)-3-sulfolactate + phosphate</text>
        <dbReference type="Rhea" id="RHEA:23416"/>
        <dbReference type="ChEBI" id="CHEBI:15377"/>
        <dbReference type="ChEBI" id="CHEBI:15597"/>
        <dbReference type="ChEBI" id="CHEBI:43474"/>
        <dbReference type="ChEBI" id="CHEBI:58738"/>
        <dbReference type="EC" id="3.1.3.71"/>
    </reaction>
</comment>
<dbReference type="InterPro" id="IPR005238">
    <property type="entry name" value="ComB-like"/>
</dbReference>
<evidence type="ECO:0000256" key="3">
    <source>
        <dbReference type="ARBA" id="ARBA00012953"/>
    </source>
</evidence>
<keyword evidence="8" id="KW-1185">Reference proteome</keyword>
<dbReference type="GeneID" id="11970797"/>
<dbReference type="GO" id="GO:0000287">
    <property type="term" value="F:magnesium ion binding"/>
    <property type="evidence" value="ECO:0007669"/>
    <property type="project" value="InterPro"/>
</dbReference>
<organism evidence="7 8">
    <name type="scientific">Methanocella conradii (strain DSM 24694 / JCM 17849 / CGMCC 1.5162 / HZ254)</name>
    <dbReference type="NCBI Taxonomy" id="1041930"/>
    <lineage>
        <taxon>Archaea</taxon>
        <taxon>Methanobacteriati</taxon>
        <taxon>Methanobacteriota</taxon>
        <taxon>Stenosarchaea group</taxon>
        <taxon>Methanomicrobia</taxon>
        <taxon>Methanocellales</taxon>
        <taxon>Methanocellaceae</taxon>
        <taxon>Methanocella</taxon>
    </lineage>
</organism>
<evidence type="ECO:0000256" key="6">
    <source>
        <dbReference type="ARBA" id="ARBA00033711"/>
    </source>
</evidence>
<gene>
    <name evidence="7" type="primary">comB</name>
    <name evidence="7" type="ordered locus">Mtc_0038</name>
</gene>
<dbReference type="EMBL" id="CP003243">
    <property type="protein sequence ID" value="AFC98813.1"/>
    <property type="molecule type" value="Genomic_DNA"/>
</dbReference>
<dbReference type="EC" id="3.1.3.71" evidence="3"/>
<evidence type="ECO:0000256" key="2">
    <source>
        <dbReference type="ARBA" id="ARBA00009997"/>
    </source>
</evidence>
<dbReference type="KEGG" id="mez:Mtc_0038"/>
<dbReference type="PANTHER" id="PTHR37311">
    <property type="entry name" value="2-PHOSPHOSULFOLACTATE PHOSPHATASE-RELATED"/>
    <property type="match status" value="1"/>
</dbReference>
<dbReference type="Gene3D" id="3.90.1560.10">
    <property type="entry name" value="ComB-like"/>
    <property type="match status" value="1"/>
</dbReference>
<dbReference type="OrthoDB" id="146693at2157"/>
<proteinExistence type="inferred from homology"/>
<evidence type="ECO:0000256" key="5">
    <source>
        <dbReference type="ARBA" id="ARBA00022842"/>
    </source>
</evidence>
<comment type="cofactor">
    <cofactor evidence="1">
        <name>Mg(2+)</name>
        <dbReference type="ChEBI" id="CHEBI:18420"/>
    </cofactor>
</comment>
<accession>H8I5B9</accession>
<dbReference type="SUPFAM" id="SSF142823">
    <property type="entry name" value="ComB-like"/>
    <property type="match status" value="1"/>
</dbReference>
<sequence>MRYLIGAEGKQRFLKEPAGTPIVVDVLRASSTIVAALWAGAKEIIPIEDANEALALGKKMNAVLVGERNGVKLDGFEYNNSPSEMLAADLKGRTIVMTTSNGVKVMVDGGIVGSTLNAGAVAERVMSIDRTYLLASNPLRSIEDLNAASIIEVMALMLGSGWFTYEAERYVQDNAQCQELLDGIRDSPAGERIARLGHEDDVEMVCTAINRFPIVPVYRNGSIAIEKWPSPGC</sequence>
<name>H8I5B9_METCZ</name>
<dbReference type="PANTHER" id="PTHR37311:SF1">
    <property type="entry name" value="2-PHOSPHOSULFOLACTATE PHOSPHATASE-RELATED"/>
    <property type="match status" value="1"/>
</dbReference>
<comment type="similarity">
    <text evidence="2">Belongs to the ComB family.</text>
</comment>
<dbReference type="Proteomes" id="UP000005233">
    <property type="component" value="Chromosome"/>
</dbReference>
<reference evidence="7 8" key="1">
    <citation type="journal article" date="2012" name="J. Bacteriol.">
        <title>Complete genome sequence of a thermophilic methanogen, Methanocella conradii HZ254, isolated from Chinese rice field soil.</title>
        <authorList>
            <person name="Lu Z."/>
            <person name="Lu Y."/>
        </authorList>
    </citation>
    <scope>NUCLEOTIDE SEQUENCE [LARGE SCALE GENOMIC DNA]</scope>
    <source>
        <strain evidence="8">DSM 24694 / JCM 17849 / CGMCC 1.5162 / HZ254</strain>
    </source>
</reference>
<dbReference type="RefSeq" id="WP_014404652.1">
    <property type="nucleotide sequence ID" value="NC_017034.1"/>
</dbReference>
<evidence type="ECO:0000313" key="7">
    <source>
        <dbReference type="EMBL" id="AFC98813.1"/>
    </source>
</evidence>
<dbReference type="InterPro" id="IPR036702">
    <property type="entry name" value="ComB-like_sf"/>
</dbReference>
<dbReference type="Pfam" id="PF04029">
    <property type="entry name" value="2-ph_phosp"/>
    <property type="match status" value="1"/>
</dbReference>
<dbReference type="GO" id="GO:0050532">
    <property type="term" value="F:2-phosphosulfolactate phosphatase activity"/>
    <property type="evidence" value="ECO:0007669"/>
    <property type="project" value="UniProtKB-EC"/>
</dbReference>
<evidence type="ECO:0000313" key="8">
    <source>
        <dbReference type="Proteomes" id="UP000005233"/>
    </source>
</evidence>
<dbReference type="GO" id="GO:0050545">
    <property type="term" value="F:sulfopyruvate decarboxylase activity"/>
    <property type="evidence" value="ECO:0007669"/>
    <property type="project" value="TreeGrafter"/>
</dbReference>
<keyword evidence="4 7" id="KW-0378">Hydrolase</keyword>
<evidence type="ECO:0000256" key="1">
    <source>
        <dbReference type="ARBA" id="ARBA00001946"/>
    </source>
</evidence>
<dbReference type="STRING" id="1041930.Mtc_0038"/>
<protein>
    <recommendedName>
        <fullName evidence="3">2-phosphosulfolactate phosphatase</fullName>
        <ecNumber evidence="3">3.1.3.71</ecNumber>
    </recommendedName>
</protein>
<keyword evidence="5" id="KW-0460">Magnesium</keyword>
<dbReference type="eggNOG" id="arCOG04871">
    <property type="taxonomic scope" value="Archaea"/>
</dbReference>
<dbReference type="AlphaFoldDB" id="H8I5B9"/>